<dbReference type="Proteomes" id="UP000325315">
    <property type="component" value="Unassembled WGS sequence"/>
</dbReference>
<sequence>MAAFQGLRFGFTEGTQEGVKDTIDGSNNTIQPGRNFTYNIEISEVARYSAWAAATLHGAFVILPVANEDYPALSAWFLCIFFSLLMIDWNCPGKIRSQHGNYKFAPTVAEDDMIIGDEIEEIVLDSNLEQQITNAIDSRFLLQLGSKFDLSEQTNMLFGGISAASDPHNEGPDDKEVAAVTAACAFLLHWRMDAIETRELAGKKAKLAVAELAKLSRRVCDNKEGWSFIPFVTTKLDNVKAKFGWYALDSRNCDEIRILMTFLTALMASNFTAMSSVGSFVAPNGLVMDKKLSSSSNRLSSLASIY</sequence>
<dbReference type="EMBL" id="SMMG02000012">
    <property type="protein sequence ID" value="KAA3454587.1"/>
    <property type="molecule type" value="Genomic_DNA"/>
</dbReference>
<gene>
    <name evidence="1" type="ORF">EPI10_017692</name>
</gene>
<proteinExistence type="predicted"/>
<protein>
    <submittedName>
        <fullName evidence="1">E3 ubiquitin-protein ligase UPL6-like</fullName>
    </submittedName>
</protein>
<keyword evidence="2" id="KW-1185">Reference proteome</keyword>
<name>A0A5B6UCG9_9ROSI</name>
<accession>A0A5B6UCG9</accession>
<organism evidence="1 2">
    <name type="scientific">Gossypium australe</name>
    <dbReference type="NCBI Taxonomy" id="47621"/>
    <lineage>
        <taxon>Eukaryota</taxon>
        <taxon>Viridiplantae</taxon>
        <taxon>Streptophyta</taxon>
        <taxon>Embryophyta</taxon>
        <taxon>Tracheophyta</taxon>
        <taxon>Spermatophyta</taxon>
        <taxon>Magnoliopsida</taxon>
        <taxon>eudicotyledons</taxon>
        <taxon>Gunneridae</taxon>
        <taxon>Pentapetalae</taxon>
        <taxon>rosids</taxon>
        <taxon>malvids</taxon>
        <taxon>Malvales</taxon>
        <taxon>Malvaceae</taxon>
        <taxon>Malvoideae</taxon>
        <taxon>Gossypium</taxon>
    </lineage>
</organism>
<dbReference type="AlphaFoldDB" id="A0A5B6UCG9"/>
<evidence type="ECO:0000313" key="1">
    <source>
        <dbReference type="EMBL" id="KAA3454587.1"/>
    </source>
</evidence>
<dbReference type="OrthoDB" id="2121828at2759"/>
<comment type="caution">
    <text evidence="1">The sequence shown here is derived from an EMBL/GenBank/DDBJ whole genome shotgun (WGS) entry which is preliminary data.</text>
</comment>
<evidence type="ECO:0000313" key="2">
    <source>
        <dbReference type="Proteomes" id="UP000325315"/>
    </source>
</evidence>
<reference evidence="2" key="1">
    <citation type="journal article" date="2019" name="Plant Biotechnol. J.">
        <title>Genome sequencing of the Australian wild diploid species Gossypium australe highlights disease resistance and delayed gland morphogenesis.</title>
        <authorList>
            <person name="Cai Y."/>
            <person name="Cai X."/>
            <person name="Wang Q."/>
            <person name="Wang P."/>
            <person name="Zhang Y."/>
            <person name="Cai C."/>
            <person name="Xu Y."/>
            <person name="Wang K."/>
            <person name="Zhou Z."/>
            <person name="Wang C."/>
            <person name="Geng S."/>
            <person name="Li B."/>
            <person name="Dong Q."/>
            <person name="Hou Y."/>
            <person name="Wang H."/>
            <person name="Ai P."/>
            <person name="Liu Z."/>
            <person name="Yi F."/>
            <person name="Sun M."/>
            <person name="An G."/>
            <person name="Cheng J."/>
            <person name="Zhang Y."/>
            <person name="Shi Q."/>
            <person name="Xie Y."/>
            <person name="Shi X."/>
            <person name="Chang Y."/>
            <person name="Huang F."/>
            <person name="Chen Y."/>
            <person name="Hong S."/>
            <person name="Mi L."/>
            <person name="Sun Q."/>
            <person name="Zhang L."/>
            <person name="Zhou B."/>
            <person name="Peng R."/>
            <person name="Zhang X."/>
            <person name="Liu F."/>
        </authorList>
    </citation>
    <scope>NUCLEOTIDE SEQUENCE [LARGE SCALE GENOMIC DNA]</scope>
    <source>
        <strain evidence="2">cv. PA1801</strain>
    </source>
</reference>